<reference evidence="3" key="1">
    <citation type="submission" date="2015-08" db="EMBL/GenBank/DDBJ databases">
        <title>Genome sequence of the strict anaerobe Clostridium homopropionicum LuHBu1 (DSM 5847T).</title>
        <authorList>
            <person name="Poehlein A."/>
            <person name="Beck M."/>
            <person name="Schiel-Bengelsdorf B."/>
            <person name="Bengelsdorf F.R."/>
            <person name="Daniel R."/>
            <person name="Duerre P."/>
        </authorList>
    </citation>
    <scope>NUCLEOTIDE SEQUENCE [LARGE SCALE GENOMIC DNA]</scope>
    <source>
        <strain evidence="3">DSM 5847</strain>
    </source>
</reference>
<protein>
    <submittedName>
        <fullName evidence="2">Uncharacterized protein</fullName>
    </submittedName>
</protein>
<organism evidence="2 3">
    <name type="scientific">Clostridium homopropionicum DSM 5847</name>
    <dbReference type="NCBI Taxonomy" id="1121318"/>
    <lineage>
        <taxon>Bacteria</taxon>
        <taxon>Bacillati</taxon>
        <taxon>Bacillota</taxon>
        <taxon>Clostridia</taxon>
        <taxon>Eubacteriales</taxon>
        <taxon>Clostridiaceae</taxon>
        <taxon>Clostridium</taxon>
    </lineage>
</organism>
<keyword evidence="1" id="KW-0732">Signal</keyword>
<sequence>MIKKKMSLLLAAVLVASGVGMVKPAAAAVAAPKVTYVAPAITMAEVGDDFSFALQSDYAGKVQYQIWAQNTATKAWYELTKGYTELVNGKDPFIPTNVNNLPAGSYKASVWVKAEGSTAKYDSYATASFKIQKDGYFAGRAKMDNLGLKDTYTVGEAVTITGADQYKLHVFDPSVAERAKGWTIDATYETAAATADDFKFAKPGKYLVDVWGKKADSKNLYDGWTLKVVTVTASTGLPAATVVDADTTKLPMQTLVQIKLDTTTPENYKVSVGTTALELRTNAAGEKVFIGVVNGTLTADQVKAAVKVESTAKETVAFTVTSADTTKLPMQTLVQVKLTTTTPENYTVKVGTTALELRTNAAGEKVFIGVVNGTLTVDQVKAQVVVQ</sequence>
<dbReference type="Proteomes" id="UP000037043">
    <property type="component" value="Unassembled WGS sequence"/>
</dbReference>
<dbReference type="AlphaFoldDB" id="A0A0L6ZCR8"/>
<evidence type="ECO:0000313" key="2">
    <source>
        <dbReference type="EMBL" id="KOA20608.1"/>
    </source>
</evidence>
<proteinExistence type="predicted"/>
<dbReference type="EMBL" id="LHUR01000012">
    <property type="protein sequence ID" value="KOA20608.1"/>
    <property type="molecule type" value="Genomic_DNA"/>
</dbReference>
<feature type="signal peptide" evidence="1">
    <location>
        <begin position="1"/>
        <end position="27"/>
    </location>
</feature>
<comment type="caution">
    <text evidence="2">The sequence shown here is derived from an EMBL/GenBank/DDBJ whole genome shotgun (WGS) entry which is preliminary data.</text>
</comment>
<feature type="chain" id="PRO_5005570319" evidence="1">
    <location>
        <begin position="28"/>
        <end position="387"/>
    </location>
</feature>
<evidence type="ECO:0000256" key="1">
    <source>
        <dbReference type="SAM" id="SignalP"/>
    </source>
</evidence>
<keyword evidence="3" id="KW-1185">Reference proteome</keyword>
<dbReference type="RefSeq" id="WP_052220342.1">
    <property type="nucleotide sequence ID" value="NZ_LHUR01000012.1"/>
</dbReference>
<dbReference type="STRING" id="36844.SAMN04488501_103254"/>
<name>A0A0L6ZCR8_9CLOT</name>
<evidence type="ECO:0000313" key="3">
    <source>
        <dbReference type="Proteomes" id="UP000037043"/>
    </source>
</evidence>
<accession>A0A0L6ZCR8</accession>
<dbReference type="PATRIC" id="fig|1121318.3.peg.754"/>
<gene>
    <name evidence="2" type="ORF">CLHOM_07500</name>
</gene>